<sequence>MKYTLYGHPLSLFILAPLLNPFSSISAFASSVRSLSPYVYVKSSPSVFLCRLSFGIRGVAKVQRVLSFSMNESAEVLQRRIDHAIENQMAPPETNYISELLSSSLALDNSNEELRLLDYRWQTYLDKQYVQSQHLDEFLEGLVQHLLKKKPDRPLEELLLYLESERRQ</sequence>
<dbReference type="AlphaFoldDB" id="A0A640L0F9"/>
<organism evidence="1 2">
    <name type="scientific">Leishmania tarentolae</name>
    <name type="common">Sauroleishmania tarentolae</name>
    <dbReference type="NCBI Taxonomy" id="5689"/>
    <lineage>
        <taxon>Eukaryota</taxon>
        <taxon>Discoba</taxon>
        <taxon>Euglenozoa</taxon>
        <taxon>Kinetoplastea</taxon>
        <taxon>Metakinetoplastina</taxon>
        <taxon>Trypanosomatida</taxon>
        <taxon>Trypanosomatidae</taxon>
        <taxon>Leishmaniinae</taxon>
        <taxon>Leishmania</taxon>
        <taxon>lizard Leishmania</taxon>
    </lineage>
</organism>
<protein>
    <submittedName>
        <fullName evidence="1">Uncharacterized protein</fullName>
    </submittedName>
</protein>
<comment type="caution">
    <text evidence="1">The sequence shown here is derived from an EMBL/GenBank/DDBJ whole genome shotgun (WGS) entry which is preliminary data.</text>
</comment>
<proteinExistence type="predicted"/>
<evidence type="ECO:0000313" key="1">
    <source>
        <dbReference type="EMBL" id="GET93269.1"/>
    </source>
</evidence>
<gene>
    <name evidence="1" type="ORF">LtaPh_3619900</name>
</gene>
<dbReference type="VEuPathDB" id="TriTrypDB:LtaPh_3619900"/>
<keyword evidence="2" id="KW-1185">Reference proteome</keyword>
<dbReference type="EMBL" id="BLBS01000057">
    <property type="protein sequence ID" value="GET93269.1"/>
    <property type="molecule type" value="Genomic_DNA"/>
</dbReference>
<evidence type="ECO:0000313" key="2">
    <source>
        <dbReference type="Proteomes" id="UP000419144"/>
    </source>
</evidence>
<name>A0A640L0F9_LEITA</name>
<accession>A0A640L0F9</accession>
<dbReference type="OrthoDB" id="264067at2759"/>
<reference evidence="1" key="1">
    <citation type="submission" date="2019-11" db="EMBL/GenBank/DDBJ databases">
        <title>Leishmania tarentolae CDS.</title>
        <authorList>
            <person name="Goto Y."/>
            <person name="Yamagishi J."/>
        </authorList>
    </citation>
    <scope>NUCLEOTIDE SEQUENCE [LARGE SCALE GENOMIC DNA]</scope>
    <source>
        <strain evidence="1">Parrot Tar II</strain>
    </source>
</reference>
<dbReference type="Proteomes" id="UP000419144">
    <property type="component" value="Unassembled WGS sequence"/>
</dbReference>